<dbReference type="Proteomes" id="UP000324800">
    <property type="component" value="Unassembled WGS sequence"/>
</dbReference>
<accession>A0A5J4WRP3</accession>
<name>A0A5J4WRP3_9EUKA</name>
<reference evidence="2 3" key="1">
    <citation type="submission" date="2019-03" db="EMBL/GenBank/DDBJ databases">
        <title>Single cell metagenomics reveals metabolic interactions within the superorganism composed of flagellate Streblomastix strix and complex community of Bacteroidetes bacteria on its surface.</title>
        <authorList>
            <person name="Treitli S.C."/>
            <person name="Kolisko M."/>
            <person name="Husnik F."/>
            <person name="Keeling P."/>
            <person name="Hampl V."/>
        </authorList>
    </citation>
    <scope>NUCLEOTIDE SEQUENCE [LARGE SCALE GENOMIC DNA]</scope>
    <source>
        <strain evidence="2">ST1C</strain>
    </source>
</reference>
<dbReference type="EMBL" id="SNRW01001225">
    <property type="protein sequence ID" value="KAA6397242.1"/>
    <property type="molecule type" value="Genomic_DNA"/>
</dbReference>
<evidence type="ECO:0008006" key="4">
    <source>
        <dbReference type="Google" id="ProtNLM"/>
    </source>
</evidence>
<sequence>AMDQQSQGNGGHFLRSSVFRNTLRTIGNEGNSDKIGQLFDSIQSQKTEGSTTTSIQSQKSMQNNSTCGSIGIDSTRSRSDQLCSRFSEQIGQLRGLQANSGSIRKPIQCDSTSLCINRPERLKRAVDRSIQPYMGERNPLDPPTYPNDILDFNDTQTVMNYSDCGGILMDYHWTIEPNPESGSEYDSETSPPPTRQVSSISHGYIADRGHELLTRFLDAVGLSRQAQALLIRGQKFQSIRKFYYAMATLNDWMKSQLYTIQYVLRKKAGFIIPEVMAWFTVLHKTPKSSLNKQSCIKTMLQLIFDRELMHDTPSALTYRAISNCNVVTRKYAHVWDIDILFNHQATQQADQMLTNQDLQIKLASLLLSVCILRITEISEIDLNFSNFNFGNHTAQVALLSKTTNALEQYEVRRT</sequence>
<proteinExistence type="predicted"/>
<feature type="region of interest" description="Disordered" evidence="1">
    <location>
        <begin position="46"/>
        <end position="75"/>
    </location>
</feature>
<evidence type="ECO:0000313" key="3">
    <source>
        <dbReference type="Proteomes" id="UP000324800"/>
    </source>
</evidence>
<dbReference type="AlphaFoldDB" id="A0A5J4WRP3"/>
<feature type="non-terminal residue" evidence="2">
    <location>
        <position position="1"/>
    </location>
</feature>
<protein>
    <recommendedName>
        <fullName evidence="4">Tyr recombinase domain-containing protein</fullName>
    </recommendedName>
</protein>
<evidence type="ECO:0000313" key="2">
    <source>
        <dbReference type="EMBL" id="KAA6397242.1"/>
    </source>
</evidence>
<evidence type="ECO:0000256" key="1">
    <source>
        <dbReference type="SAM" id="MobiDB-lite"/>
    </source>
</evidence>
<organism evidence="2 3">
    <name type="scientific">Streblomastix strix</name>
    <dbReference type="NCBI Taxonomy" id="222440"/>
    <lineage>
        <taxon>Eukaryota</taxon>
        <taxon>Metamonada</taxon>
        <taxon>Preaxostyla</taxon>
        <taxon>Oxymonadida</taxon>
        <taxon>Streblomastigidae</taxon>
        <taxon>Streblomastix</taxon>
    </lineage>
</organism>
<comment type="caution">
    <text evidence="2">The sequence shown here is derived from an EMBL/GenBank/DDBJ whole genome shotgun (WGS) entry which is preliminary data.</text>
</comment>
<gene>
    <name evidence="2" type="ORF">EZS28_007228</name>
</gene>